<sequence>MIEYSNVSFIRDGRKIIEDVSFKINKGENWAILGPNGSGKSTLFSMLMAYTIASKGSIKAFGVEFGKGNWNRVKDKVGIVSSTMDKFNEVFYRQSVFDIVLSGIKKTIGIYEEVKDFEIAKTREYIKQFSLEDLEDKNYRNLSQGEKKKVLIVRSLISNPEILILDEPCASLDLYQKESLLKFLQEIEEETNIIYITHDINEIMPFITNIMLIKEGRIFKAGLKENILTDENLSNLYDLNVKLEWNRGRAWVKLS</sequence>
<keyword evidence="5 7" id="KW-0067">ATP-binding</keyword>
<evidence type="ECO:0000313" key="7">
    <source>
        <dbReference type="EMBL" id="RVU54602.1"/>
    </source>
</evidence>
<dbReference type="Proteomes" id="UP000288812">
    <property type="component" value="Unassembled WGS sequence"/>
</dbReference>
<dbReference type="InterPro" id="IPR050153">
    <property type="entry name" value="Metal_Ion_Import_ABC"/>
</dbReference>
<keyword evidence="8" id="KW-1185">Reference proteome</keyword>
<dbReference type="GO" id="GO:0022857">
    <property type="term" value="F:transmembrane transporter activity"/>
    <property type="evidence" value="ECO:0007669"/>
    <property type="project" value="UniProtKB-ARBA"/>
</dbReference>
<evidence type="ECO:0000259" key="6">
    <source>
        <dbReference type="PROSITE" id="PS50893"/>
    </source>
</evidence>
<dbReference type="EMBL" id="RLIH01000008">
    <property type="protein sequence ID" value="RVU54602.1"/>
    <property type="molecule type" value="Genomic_DNA"/>
</dbReference>
<dbReference type="GO" id="GO:0016887">
    <property type="term" value="F:ATP hydrolysis activity"/>
    <property type="evidence" value="ECO:0007669"/>
    <property type="project" value="InterPro"/>
</dbReference>
<dbReference type="PROSITE" id="PS00211">
    <property type="entry name" value="ABC_TRANSPORTER_1"/>
    <property type="match status" value="1"/>
</dbReference>
<dbReference type="Pfam" id="PF00005">
    <property type="entry name" value="ABC_tran"/>
    <property type="match status" value="1"/>
</dbReference>
<comment type="subcellular location">
    <subcellularLocation>
        <location evidence="1">Cell membrane</location>
        <topology evidence="1">Peripheral membrane protein</topology>
    </subcellularLocation>
</comment>
<protein>
    <submittedName>
        <fullName evidence="7">ATP-binding cassette domain-containing protein</fullName>
    </submittedName>
</protein>
<dbReference type="AlphaFoldDB" id="A0A437S6H0"/>
<dbReference type="InterPro" id="IPR003439">
    <property type="entry name" value="ABC_transporter-like_ATP-bd"/>
</dbReference>
<evidence type="ECO:0000256" key="5">
    <source>
        <dbReference type="ARBA" id="ARBA00022840"/>
    </source>
</evidence>
<comment type="caution">
    <text evidence="7">The sequence shown here is derived from an EMBL/GenBank/DDBJ whole genome shotgun (WGS) entry which is preliminary data.</text>
</comment>
<dbReference type="RefSeq" id="WP_127724649.1">
    <property type="nucleotide sequence ID" value="NZ_RLIH01000008.1"/>
</dbReference>
<dbReference type="InterPro" id="IPR027417">
    <property type="entry name" value="P-loop_NTPase"/>
</dbReference>
<evidence type="ECO:0000256" key="1">
    <source>
        <dbReference type="ARBA" id="ARBA00004202"/>
    </source>
</evidence>
<dbReference type="InterPro" id="IPR015856">
    <property type="entry name" value="ABC_transpr_CbiO/EcfA_su"/>
</dbReference>
<dbReference type="Gene3D" id="3.40.50.300">
    <property type="entry name" value="P-loop containing nucleotide triphosphate hydrolases"/>
    <property type="match status" value="1"/>
</dbReference>
<keyword evidence="4" id="KW-0547">Nucleotide-binding</keyword>
<keyword evidence="3" id="KW-0813">Transport</keyword>
<reference evidence="7 8" key="1">
    <citation type="submission" date="2018-11" db="EMBL/GenBank/DDBJ databases">
        <title>Genome sequencing and assembly of Anaerosphaera sp. nov., GS7-6-2.</title>
        <authorList>
            <person name="Rettenmaier R."/>
            <person name="Liebl W."/>
            <person name="Zverlov V."/>
        </authorList>
    </citation>
    <scope>NUCLEOTIDE SEQUENCE [LARGE SCALE GENOMIC DNA]</scope>
    <source>
        <strain evidence="7 8">GS7-6-2</strain>
    </source>
</reference>
<dbReference type="InterPro" id="IPR003593">
    <property type="entry name" value="AAA+_ATPase"/>
</dbReference>
<dbReference type="SMART" id="SM00382">
    <property type="entry name" value="AAA"/>
    <property type="match status" value="1"/>
</dbReference>
<evidence type="ECO:0000313" key="8">
    <source>
        <dbReference type="Proteomes" id="UP000288812"/>
    </source>
</evidence>
<dbReference type="OrthoDB" id="9806726at2"/>
<comment type="similarity">
    <text evidence="2">Belongs to the ABC transporter superfamily.</text>
</comment>
<dbReference type="CDD" id="cd03225">
    <property type="entry name" value="ABC_cobalt_CbiO_domain1"/>
    <property type="match status" value="1"/>
</dbReference>
<dbReference type="SUPFAM" id="SSF52540">
    <property type="entry name" value="P-loop containing nucleoside triphosphate hydrolases"/>
    <property type="match status" value="1"/>
</dbReference>
<evidence type="ECO:0000256" key="2">
    <source>
        <dbReference type="ARBA" id="ARBA00005417"/>
    </source>
</evidence>
<gene>
    <name evidence="7" type="ORF">EF514_06660</name>
</gene>
<evidence type="ECO:0000256" key="4">
    <source>
        <dbReference type="ARBA" id="ARBA00022741"/>
    </source>
</evidence>
<dbReference type="GO" id="GO:0005886">
    <property type="term" value="C:plasma membrane"/>
    <property type="evidence" value="ECO:0007669"/>
    <property type="project" value="UniProtKB-SubCell"/>
</dbReference>
<dbReference type="PANTHER" id="PTHR42734">
    <property type="entry name" value="METAL TRANSPORT SYSTEM ATP-BINDING PROTEIN TM_0124-RELATED"/>
    <property type="match status" value="1"/>
</dbReference>
<dbReference type="PANTHER" id="PTHR42734:SF17">
    <property type="entry name" value="METAL TRANSPORT SYSTEM ATP-BINDING PROTEIN TM_0124-RELATED"/>
    <property type="match status" value="1"/>
</dbReference>
<evidence type="ECO:0000256" key="3">
    <source>
        <dbReference type="ARBA" id="ARBA00022448"/>
    </source>
</evidence>
<proteinExistence type="inferred from homology"/>
<dbReference type="InterPro" id="IPR017871">
    <property type="entry name" value="ABC_transporter-like_CS"/>
</dbReference>
<dbReference type="PROSITE" id="PS50893">
    <property type="entry name" value="ABC_TRANSPORTER_2"/>
    <property type="match status" value="1"/>
</dbReference>
<feature type="domain" description="ABC transporter" evidence="6">
    <location>
        <begin position="2"/>
        <end position="240"/>
    </location>
</feature>
<name>A0A437S6H0_9FIRM</name>
<organism evidence="7 8">
    <name type="scientific">Anaerosphaera multitolerans</name>
    <dbReference type="NCBI Taxonomy" id="2487351"/>
    <lineage>
        <taxon>Bacteria</taxon>
        <taxon>Bacillati</taxon>
        <taxon>Bacillota</taxon>
        <taxon>Tissierellia</taxon>
        <taxon>Tissierellales</taxon>
        <taxon>Peptoniphilaceae</taxon>
        <taxon>Anaerosphaera</taxon>
    </lineage>
</organism>
<accession>A0A437S6H0</accession>
<dbReference type="GO" id="GO:0005524">
    <property type="term" value="F:ATP binding"/>
    <property type="evidence" value="ECO:0007669"/>
    <property type="project" value="UniProtKB-KW"/>
</dbReference>